<dbReference type="Proteomes" id="UP001187682">
    <property type="component" value="Unassembled WGS sequence"/>
</dbReference>
<protein>
    <submittedName>
        <fullName evidence="4">Uncharacterized protein</fullName>
    </submittedName>
</protein>
<evidence type="ECO:0000313" key="5">
    <source>
        <dbReference type="Proteomes" id="UP001187682"/>
    </source>
</evidence>
<keyword evidence="2 3" id="KW-0040">ANK repeat</keyword>
<evidence type="ECO:0000256" key="3">
    <source>
        <dbReference type="PROSITE-ProRule" id="PRU00023"/>
    </source>
</evidence>
<reference evidence="4" key="1">
    <citation type="submission" date="2018-03" db="EMBL/GenBank/DDBJ databases">
        <authorList>
            <person name="Guldener U."/>
        </authorList>
    </citation>
    <scope>NUCLEOTIDE SEQUENCE</scope>
</reference>
<accession>A0AAE8MVN2</accession>
<keyword evidence="1" id="KW-0677">Repeat</keyword>
<dbReference type="PANTHER" id="PTHR24198:SF165">
    <property type="entry name" value="ANKYRIN REPEAT-CONTAINING PROTEIN-RELATED"/>
    <property type="match status" value="1"/>
</dbReference>
<dbReference type="GO" id="GO:0005737">
    <property type="term" value="C:cytoplasm"/>
    <property type="evidence" value="ECO:0007669"/>
    <property type="project" value="TreeGrafter"/>
</dbReference>
<dbReference type="Gene3D" id="1.25.40.20">
    <property type="entry name" value="Ankyrin repeat-containing domain"/>
    <property type="match status" value="2"/>
</dbReference>
<comment type="caution">
    <text evidence="4">The sequence shown here is derived from an EMBL/GenBank/DDBJ whole genome shotgun (WGS) entry which is preliminary data.</text>
</comment>
<evidence type="ECO:0000256" key="1">
    <source>
        <dbReference type="ARBA" id="ARBA00022737"/>
    </source>
</evidence>
<sequence>MSLDSPQFGPYCGPPAWFQACGYVWRNDIRLLDLLVHVSVHERPPGKDSLLEESCSPFVSARTFKEVLRFAAPDRLDDVDARSRGLIHRLIFTPGQEQGAKLKALLEKGADPNLPLGKQGSKLKALNPMGIPPLIFCILVGMYDIAMILLRGGADPMRTGSDGMNAIHAASFQDKYSILKGIEYGWCGVDWDYRMRDRSSALDIAVMLESTSAILFLGRLVRVNHLSAGGLVLPIHLAAKLGKVSNIRALHQADADLGARGKNGMTALHLAAKHNRPGAVRALLGLKKGLSGKKDDKGRTPFGLARTPKTIKAFRDGHQAGGRGFKGSG</sequence>
<evidence type="ECO:0000256" key="2">
    <source>
        <dbReference type="ARBA" id="ARBA00023043"/>
    </source>
</evidence>
<dbReference type="Pfam" id="PF13637">
    <property type="entry name" value="Ank_4"/>
    <property type="match status" value="1"/>
</dbReference>
<dbReference type="PANTHER" id="PTHR24198">
    <property type="entry name" value="ANKYRIN REPEAT AND PROTEIN KINASE DOMAIN-CONTAINING PROTEIN"/>
    <property type="match status" value="1"/>
</dbReference>
<dbReference type="InterPro" id="IPR036770">
    <property type="entry name" value="Ankyrin_rpt-contain_sf"/>
</dbReference>
<dbReference type="SMART" id="SM00248">
    <property type="entry name" value="ANK"/>
    <property type="match status" value="3"/>
</dbReference>
<dbReference type="AlphaFoldDB" id="A0AAE8MVN2"/>
<dbReference type="PROSITE" id="PS50297">
    <property type="entry name" value="ANK_REP_REGION"/>
    <property type="match status" value="1"/>
</dbReference>
<organism evidence="4 5">
    <name type="scientific">Cephalotrichum gorgonifer</name>
    <dbReference type="NCBI Taxonomy" id="2041049"/>
    <lineage>
        <taxon>Eukaryota</taxon>
        <taxon>Fungi</taxon>
        <taxon>Dikarya</taxon>
        <taxon>Ascomycota</taxon>
        <taxon>Pezizomycotina</taxon>
        <taxon>Sordariomycetes</taxon>
        <taxon>Hypocreomycetidae</taxon>
        <taxon>Microascales</taxon>
        <taxon>Microascaceae</taxon>
        <taxon>Cephalotrichum</taxon>
    </lineage>
</organism>
<evidence type="ECO:0000313" key="4">
    <source>
        <dbReference type="EMBL" id="SPO01192.1"/>
    </source>
</evidence>
<keyword evidence="5" id="KW-1185">Reference proteome</keyword>
<dbReference type="PROSITE" id="PS50088">
    <property type="entry name" value="ANK_REPEAT"/>
    <property type="match status" value="1"/>
</dbReference>
<proteinExistence type="predicted"/>
<dbReference type="InterPro" id="IPR002110">
    <property type="entry name" value="Ankyrin_rpt"/>
</dbReference>
<dbReference type="EMBL" id="ONZQ02000004">
    <property type="protein sequence ID" value="SPO01192.1"/>
    <property type="molecule type" value="Genomic_DNA"/>
</dbReference>
<feature type="repeat" description="ANK" evidence="3">
    <location>
        <begin position="263"/>
        <end position="284"/>
    </location>
</feature>
<name>A0AAE8MVN2_9PEZI</name>
<gene>
    <name evidence="4" type="ORF">DNG_03939</name>
</gene>
<dbReference type="SUPFAM" id="SSF48403">
    <property type="entry name" value="Ankyrin repeat"/>
    <property type="match status" value="1"/>
</dbReference>